<sequence length="294" mass="32235">MGAFFTGWELWEEMSFVLACAIVLVFAFGLVRLWWTNRKIARLELVDEERRVRLAEMRYCGINARGITDIPFGVRAIQSGIEVEGIWISRPNTPGSSHAASSPTLVGDPTGLKAKLKEKGKGKARYMSVDVAETASSSSPPQTTPTSGSSTPQRADDADVNDARQPRVQQPMDYSNTPKGSLDAQRRSIARQMAPRSSSTNRNSMASSSMGDFVAPHSRNSYASSKPILQGSTEYYSDISRTGTNEFYDAPPSAVWDHGYSSSDAESAEVAGQRPQPGPSRLQKKSQFYKPIRN</sequence>
<feature type="transmembrane region" description="Helical" evidence="2">
    <location>
        <begin position="14"/>
        <end position="35"/>
    </location>
</feature>
<dbReference type="OMA" id="FFTGWEL"/>
<gene>
    <name evidence="3" type="ORF">TRIATDRAFT_301797</name>
</gene>
<feature type="compositionally biased region" description="Basic and acidic residues" evidence="1">
    <location>
        <begin position="154"/>
        <end position="165"/>
    </location>
</feature>
<keyword evidence="4" id="KW-1185">Reference proteome</keyword>
<dbReference type="EMBL" id="ABDG02000027">
    <property type="protein sequence ID" value="EHK41113.1"/>
    <property type="molecule type" value="Genomic_DNA"/>
</dbReference>
<dbReference type="Proteomes" id="UP000005426">
    <property type="component" value="Unassembled WGS sequence"/>
</dbReference>
<feature type="region of interest" description="Disordered" evidence="1">
    <location>
        <begin position="92"/>
        <end position="111"/>
    </location>
</feature>
<evidence type="ECO:0000256" key="1">
    <source>
        <dbReference type="SAM" id="MobiDB-lite"/>
    </source>
</evidence>
<keyword evidence="2" id="KW-0812">Transmembrane</keyword>
<feature type="region of interest" description="Disordered" evidence="1">
    <location>
        <begin position="131"/>
        <end position="226"/>
    </location>
</feature>
<dbReference type="PANTHER" id="PTHR40623">
    <property type="entry name" value="INTEGRAL MEMBRANE PROTEIN"/>
    <property type="match status" value="1"/>
</dbReference>
<dbReference type="GeneID" id="25782121"/>
<dbReference type="STRING" id="452589.G9P458"/>
<keyword evidence="2" id="KW-0472">Membrane</keyword>
<dbReference type="AlphaFoldDB" id="G9P458"/>
<evidence type="ECO:0000313" key="3">
    <source>
        <dbReference type="EMBL" id="EHK41113.1"/>
    </source>
</evidence>
<organism evidence="3 4">
    <name type="scientific">Hypocrea atroviridis (strain ATCC 20476 / IMI 206040)</name>
    <name type="common">Trichoderma atroviride</name>
    <dbReference type="NCBI Taxonomy" id="452589"/>
    <lineage>
        <taxon>Eukaryota</taxon>
        <taxon>Fungi</taxon>
        <taxon>Dikarya</taxon>
        <taxon>Ascomycota</taxon>
        <taxon>Pezizomycotina</taxon>
        <taxon>Sordariomycetes</taxon>
        <taxon>Hypocreomycetidae</taxon>
        <taxon>Hypocreales</taxon>
        <taxon>Hypocreaceae</taxon>
        <taxon>Trichoderma</taxon>
    </lineage>
</organism>
<evidence type="ECO:0000313" key="4">
    <source>
        <dbReference type="Proteomes" id="UP000005426"/>
    </source>
</evidence>
<comment type="caution">
    <text evidence="3">The sequence shown here is derived from an EMBL/GenBank/DDBJ whole genome shotgun (WGS) entry which is preliminary data.</text>
</comment>
<dbReference type="OrthoDB" id="5426165at2759"/>
<feature type="compositionally biased region" description="Polar residues" evidence="1">
    <location>
        <begin position="92"/>
        <end position="104"/>
    </location>
</feature>
<dbReference type="PANTHER" id="PTHR40623:SF2">
    <property type="entry name" value="INTEGRAL MEMBRANE PROTEIN"/>
    <property type="match status" value="1"/>
</dbReference>
<feature type="region of interest" description="Disordered" evidence="1">
    <location>
        <begin position="242"/>
        <end position="294"/>
    </location>
</feature>
<feature type="compositionally biased region" description="Low complexity" evidence="1">
    <location>
        <begin position="136"/>
        <end position="153"/>
    </location>
</feature>
<name>G9P458_HYPAI</name>
<evidence type="ECO:0000256" key="2">
    <source>
        <dbReference type="SAM" id="Phobius"/>
    </source>
</evidence>
<proteinExistence type="predicted"/>
<keyword evidence="2" id="KW-1133">Transmembrane helix</keyword>
<protein>
    <submittedName>
        <fullName evidence="3">Uncharacterized protein</fullName>
    </submittedName>
</protein>
<feature type="compositionally biased region" description="Low complexity" evidence="1">
    <location>
        <begin position="196"/>
        <end position="210"/>
    </location>
</feature>
<accession>G9P458</accession>
<dbReference type="eggNOG" id="ENOG502S92A">
    <property type="taxonomic scope" value="Eukaryota"/>
</dbReference>
<reference evidence="3 4" key="1">
    <citation type="journal article" date="2011" name="Genome Biol.">
        <title>Comparative genome sequence analysis underscores mycoparasitism as the ancestral life style of Trichoderma.</title>
        <authorList>
            <person name="Kubicek C.P."/>
            <person name="Herrera-Estrella A."/>
            <person name="Seidl-Seiboth V."/>
            <person name="Martinez D.A."/>
            <person name="Druzhinina I.S."/>
            <person name="Thon M."/>
            <person name="Zeilinger S."/>
            <person name="Casas-Flores S."/>
            <person name="Horwitz B.A."/>
            <person name="Mukherjee P.K."/>
            <person name="Mukherjee M."/>
            <person name="Kredics L."/>
            <person name="Alcaraz L.D."/>
            <person name="Aerts A."/>
            <person name="Antal Z."/>
            <person name="Atanasova L."/>
            <person name="Cervantes-Badillo M.G."/>
            <person name="Challacombe J."/>
            <person name="Chertkov O."/>
            <person name="McCluskey K."/>
            <person name="Coulpier F."/>
            <person name="Deshpande N."/>
            <person name="von Doehren H."/>
            <person name="Ebbole D.J."/>
            <person name="Esquivel-Naranjo E.U."/>
            <person name="Fekete E."/>
            <person name="Flipphi M."/>
            <person name="Glaser F."/>
            <person name="Gomez-Rodriguez E.Y."/>
            <person name="Gruber S."/>
            <person name="Han C."/>
            <person name="Henrissat B."/>
            <person name="Hermosa R."/>
            <person name="Hernandez-Onate M."/>
            <person name="Karaffa L."/>
            <person name="Kosti I."/>
            <person name="Le Crom S."/>
            <person name="Lindquist E."/>
            <person name="Lucas S."/>
            <person name="Luebeck M."/>
            <person name="Luebeck P.S."/>
            <person name="Margeot A."/>
            <person name="Metz B."/>
            <person name="Misra M."/>
            <person name="Nevalainen H."/>
            <person name="Omann M."/>
            <person name="Packer N."/>
            <person name="Perrone G."/>
            <person name="Uresti-Rivera E.E."/>
            <person name="Salamov A."/>
            <person name="Schmoll M."/>
            <person name="Seiboth B."/>
            <person name="Shapiro H."/>
            <person name="Sukno S."/>
            <person name="Tamayo-Ramos J.A."/>
            <person name="Tisch D."/>
            <person name="Wiest A."/>
            <person name="Wilkinson H.H."/>
            <person name="Zhang M."/>
            <person name="Coutinho P.M."/>
            <person name="Kenerley C.M."/>
            <person name="Monte E."/>
            <person name="Baker S.E."/>
            <person name="Grigoriev I.V."/>
        </authorList>
    </citation>
    <scope>NUCLEOTIDE SEQUENCE [LARGE SCALE GENOMIC DNA]</scope>
    <source>
        <strain evidence="4">ATCC 20476 / IMI 206040</strain>
    </source>
</reference>
<dbReference type="HOGENOM" id="CLU_056232_0_0_1"/>
<dbReference type="KEGG" id="tatv:25782121"/>